<dbReference type="KEGG" id="fiy:BN1229_v1_1437"/>
<dbReference type="Proteomes" id="UP000033187">
    <property type="component" value="Chromosome 1"/>
</dbReference>
<keyword evidence="2" id="KW-1185">Reference proteome</keyword>
<dbReference type="InterPro" id="IPR002808">
    <property type="entry name" value="AdoCbi_amidolase"/>
</dbReference>
<dbReference type="EMBL" id="LN829119">
    <property type="protein sequence ID" value="CPR17829.1"/>
    <property type="molecule type" value="Genomic_DNA"/>
</dbReference>
<organism evidence="1 2">
    <name type="scientific">Candidatus Filomicrobium marinum</name>
    <dbReference type="NCBI Taxonomy" id="1608628"/>
    <lineage>
        <taxon>Bacteria</taxon>
        <taxon>Pseudomonadati</taxon>
        <taxon>Pseudomonadota</taxon>
        <taxon>Alphaproteobacteria</taxon>
        <taxon>Hyphomicrobiales</taxon>
        <taxon>Hyphomicrobiaceae</taxon>
        <taxon>Filomicrobium</taxon>
    </lineage>
</organism>
<accession>A0A0D6JDB1</accession>
<evidence type="ECO:0000313" key="2">
    <source>
        <dbReference type="Proteomes" id="UP000033187"/>
    </source>
</evidence>
<proteinExistence type="predicted"/>
<dbReference type="Pfam" id="PF01955">
    <property type="entry name" value="CbiZ"/>
    <property type="match status" value="1"/>
</dbReference>
<dbReference type="InterPro" id="IPR052209">
    <property type="entry name" value="CbiZ"/>
</dbReference>
<dbReference type="PANTHER" id="PTHR35336:SF5">
    <property type="entry name" value="ADENOSYLCOBINAMIDE AMIDOHYDROLASE"/>
    <property type="match status" value="1"/>
</dbReference>
<reference evidence="2" key="1">
    <citation type="submission" date="2015-02" db="EMBL/GenBank/DDBJ databases">
        <authorList>
            <person name="Chooi Y.-H."/>
        </authorList>
    </citation>
    <scope>NUCLEOTIDE SEQUENCE [LARGE SCALE GENOMIC DNA]</scope>
    <source>
        <strain evidence="2">strain Y</strain>
    </source>
</reference>
<evidence type="ECO:0000313" key="1">
    <source>
        <dbReference type="EMBL" id="CPR17829.1"/>
    </source>
</evidence>
<gene>
    <name evidence="1" type="ORF">YBN1229_v1_1437</name>
</gene>
<sequence length="254" mass="27476">MSLTACQAQPRARKQHINFTALRPIPVTLPFSVSCLRPFLVAKFFEPQRMLSWSLTHPGARVAQCVAWIEVCNTDLPQDTDAASYISRRMAEANLSDAVTLVTSRDIRRHHVSQSIIEDDTATCLTTAGLSNGERVGRRISTPVPLAGTINTLLHVSRPLPEGAFLETMSVVTQARTTAILEADVQRDGVTLTGTGTDCIVVAAPINGTVAQFAGLHTALGEAVGAAVYQATRDGVETWQRDRETSFAHRTARA</sequence>
<evidence type="ECO:0008006" key="3">
    <source>
        <dbReference type="Google" id="ProtNLM"/>
    </source>
</evidence>
<dbReference type="AlphaFoldDB" id="A0A0D6JDB1"/>
<name>A0A0D6JDB1_9HYPH</name>
<dbReference type="PANTHER" id="PTHR35336">
    <property type="entry name" value="ADENOSYLCOBINAMIDE AMIDOHYDROLASE"/>
    <property type="match status" value="1"/>
</dbReference>
<dbReference type="KEGG" id="fil:BN1229_v1_1436"/>
<protein>
    <recommendedName>
        <fullName evidence="3">Adenosylcobinamide amidohydrolase</fullName>
    </recommendedName>
</protein>